<dbReference type="EMBL" id="JBEPLU010000001">
    <property type="protein sequence ID" value="MET3526573.1"/>
    <property type="molecule type" value="Genomic_DNA"/>
</dbReference>
<feature type="transmembrane region" description="Helical" evidence="1">
    <location>
        <begin position="51"/>
        <end position="70"/>
    </location>
</feature>
<dbReference type="InterPro" id="IPR006976">
    <property type="entry name" value="VanZ-like"/>
</dbReference>
<gene>
    <name evidence="3" type="ORF">ABID41_001668</name>
</gene>
<proteinExistence type="predicted"/>
<sequence>MIEGGGYAKEMRPFFSFIPRPLRLGVFLSAVAVILYVTLAPNQDVPGSEMFWDKAAHSIAFGLLVVIGLLMSTHRRWVVAAAVLALGIAIEIAQGLMPYGRQGDWRDALADAIGVGVGVIVWAIARRFKPR</sequence>
<comment type="caution">
    <text evidence="3">The sequence shown here is derived from an EMBL/GenBank/DDBJ whole genome shotgun (WGS) entry which is preliminary data.</text>
</comment>
<dbReference type="PANTHER" id="PTHR28008:SF1">
    <property type="entry name" value="DOMAIN PROTEIN, PUTATIVE (AFU_ORTHOLOGUE AFUA_3G10980)-RELATED"/>
    <property type="match status" value="1"/>
</dbReference>
<dbReference type="RefSeq" id="WP_331930339.1">
    <property type="nucleotide sequence ID" value="NZ_JBEPLU010000001.1"/>
</dbReference>
<dbReference type="PANTHER" id="PTHR28008">
    <property type="entry name" value="DOMAIN PROTEIN, PUTATIVE (AFU_ORTHOLOGUE AFUA_3G10980)-RELATED"/>
    <property type="match status" value="1"/>
</dbReference>
<protein>
    <submittedName>
        <fullName evidence="3">VanZ family protein</fullName>
    </submittedName>
</protein>
<feature type="transmembrane region" description="Helical" evidence="1">
    <location>
        <begin position="77"/>
        <end position="96"/>
    </location>
</feature>
<keyword evidence="1" id="KW-0812">Transmembrane</keyword>
<evidence type="ECO:0000259" key="2">
    <source>
        <dbReference type="Pfam" id="PF04892"/>
    </source>
</evidence>
<evidence type="ECO:0000313" key="4">
    <source>
        <dbReference type="Proteomes" id="UP001549110"/>
    </source>
</evidence>
<keyword evidence="1" id="KW-1133">Transmembrane helix</keyword>
<reference evidence="3 4" key="1">
    <citation type="submission" date="2024-06" db="EMBL/GenBank/DDBJ databases">
        <title>Genomic Encyclopedia of Type Strains, Phase IV (KMG-IV): sequencing the most valuable type-strain genomes for metagenomic binning, comparative biology and taxonomic classification.</title>
        <authorList>
            <person name="Goeker M."/>
        </authorList>
    </citation>
    <scope>NUCLEOTIDE SEQUENCE [LARGE SCALE GENOMIC DNA]</scope>
    <source>
        <strain evidence="3 4">DSM 17809</strain>
    </source>
</reference>
<name>A0ABV2EHR3_9CAUL</name>
<keyword evidence="1" id="KW-0472">Membrane</keyword>
<organism evidence="3 4">
    <name type="scientific">Phenylobacterium koreense</name>
    <dbReference type="NCBI Taxonomy" id="266125"/>
    <lineage>
        <taxon>Bacteria</taxon>
        <taxon>Pseudomonadati</taxon>
        <taxon>Pseudomonadota</taxon>
        <taxon>Alphaproteobacteria</taxon>
        <taxon>Caulobacterales</taxon>
        <taxon>Caulobacteraceae</taxon>
        <taxon>Phenylobacterium</taxon>
    </lineage>
</organism>
<evidence type="ECO:0000313" key="3">
    <source>
        <dbReference type="EMBL" id="MET3526573.1"/>
    </source>
</evidence>
<accession>A0ABV2EHR3</accession>
<evidence type="ECO:0000256" key="1">
    <source>
        <dbReference type="SAM" id="Phobius"/>
    </source>
</evidence>
<dbReference type="Proteomes" id="UP001549110">
    <property type="component" value="Unassembled WGS sequence"/>
</dbReference>
<feature type="domain" description="VanZ-like" evidence="2">
    <location>
        <begin position="45"/>
        <end position="125"/>
    </location>
</feature>
<feature type="transmembrane region" description="Helical" evidence="1">
    <location>
        <begin position="21"/>
        <end position="39"/>
    </location>
</feature>
<feature type="transmembrane region" description="Helical" evidence="1">
    <location>
        <begin position="108"/>
        <end position="125"/>
    </location>
</feature>
<keyword evidence="4" id="KW-1185">Reference proteome</keyword>
<dbReference type="Pfam" id="PF04892">
    <property type="entry name" value="VanZ"/>
    <property type="match status" value="1"/>
</dbReference>
<dbReference type="NCBIfam" id="NF037970">
    <property type="entry name" value="vanZ_1"/>
    <property type="match status" value="1"/>
</dbReference>